<keyword evidence="2" id="KW-1185">Reference proteome</keyword>
<evidence type="ECO:0000313" key="2">
    <source>
        <dbReference type="Proteomes" id="UP001065265"/>
    </source>
</evidence>
<organism evidence="1 2">
    <name type="scientific">Qipengyuania spongiae</name>
    <dbReference type="NCBI Taxonomy" id="2909673"/>
    <lineage>
        <taxon>Bacteria</taxon>
        <taxon>Pseudomonadati</taxon>
        <taxon>Pseudomonadota</taxon>
        <taxon>Alphaproteobacteria</taxon>
        <taxon>Sphingomonadales</taxon>
        <taxon>Erythrobacteraceae</taxon>
        <taxon>Qipengyuania</taxon>
    </lineage>
</organism>
<dbReference type="Proteomes" id="UP001065265">
    <property type="component" value="Chromosome"/>
</dbReference>
<dbReference type="EMBL" id="CP092471">
    <property type="protein sequence ID" value="UVI38404.1"/>
    <property type="molecule type" value="Genomic_DNA"/>
</dbReference>
<accession>A0ABY5T0F6</accession>
<protein>
    <recommendedName>
        <fullName evidence="3">OsmC family peroxiredoxin</fullName>
    </recommendedName>
</protein>
<dbReference type="RefSeq" id="WP_265557569.1">
    <property type="nucleotide sequence ID" value="NZ_CP092471.1"/>
</dbReference>
<proteinExistence type="predicted"/>
<gene>
    <name evidence="1" type="ORF">L1F33_09030</name>
</gene>
<name>A0ABY5T0F6_9SPHN</name>
<evidence type="ECO:0008006" key="3">
    <source>
        <dbReference type="Google" id="ProtNLM"/>
    </source>
</evidence>
<reference evidence="1" key="1">
    <citation type="submission" date="2022-02" db="EMBL/GenBank/DDBJ databases">
        <title>Qipengyuania spongiae sp. nov., isolated from marine sponge.</title>
        <authorList>
            <person name="Li Z."/>
            <person name="Zhang M."/>
        </authorList>
    </citation>
    <scope>NUCLEOTIDE SEQUENCE</scope>
    <source>
        <strain evidence="1">PHS-Z21</strain>
    </source>
</reference>
<sequence>MVTKPGQQYHYTVKVSVTANGDLLPDVDVTVNGTTRNWHFPKATNEVVFYLAILSCVIDAVANGAHSALVEIGNQTATRQLNGSEKPRKKHIRALNEAVIISGQALPGGLQVI</sequence>
<evidence type="ECO:0000313" key="1">
    <source>
        <dbReference type="EMBL" id="UVI38404.1"/>
    </source>
</evidence>